<comment type="caution">
    <text evidence="2">The sequence shown here is derived from an EMBL/GenBank/DDBJ whole genome shotgun (WGS) entry which is preliminary data.</text>
</comment>
<evidence type="ECO:0000313" key="2">
    <source>
        <dbReference type="EMBL" id="MBM1197406.1"/>
    </source>
</evidence>
<proteinExistence type="predicted"/>
<dbReference type="Pfam" id="PF01052">
    <property type="entry name" value="FliMN_C"/>
    <property type="match status" value="1"/>
</dbReference>
<sequence>MAYRPAARLPSATFTHVGSIGQSVGDTGACAVTAPVIKLPVLDSLTVQAYRRLGRGLRFSFEVAGEVGELLLEPGRAPECGVSLSLETRCGVMTFSDAGPLLSLMGDCPVVLADTENDPCSWFWALFEQRMSTQLVSVFGYVRPIGDVQPQTFECRASIALGQARSVSRLRMAPESLLALYESGPWHPLKASVADRFPFLIPVILGQLQVSVEQLRSVQPGDVVLLENTQLDGEGVGQLNVGKLRLHVMIDDEGARRCLNICSIEEVAVDDVFFASTDVDANAQAQRVLDEDQSLEHLPLALSVRCGALKLSLGELRQLAPGVVLNIEGYSPGMAGLYYGDRPIGLGQLVEVDGRLGLQLSRIIFSQ</sequence>
<organism evidence="2 3">
    <name type="scientific">Pseudomonas weihenstephanensis</name>
    <dbReference type="NCBI Taxonomy" id="1608994"/>
    <lineage>
        <taxon>Bacteria</taxon>
        <taxon>Pseudomonadati</taxon>
        <taxon>Pseudomonadota</taxon>
        <taxon>Gammaproteobacteria</taxon>
        <taxon>Pseudomonadales</taxon>
        <taxon>Pseudomonadaceae</taxon>
        <taxon>Pseudomonas</taxon>
    </lineage>
</organism>
<dbReference type="SUPFAM" id="SSF101801">
    <property type="entry name" value="Surface presentation of antigens (SPOA)"/>
    <property type="match status" value="1"/>
</dbReference>
<evidence type="ECO:0000259" key="1">
    <source>
        <dbReference type="Pfam" id="PF01052"/>
    </source>
</evidence>
<dbReference type="PANTHER" id="PTHR30034">
    <property type="entry name" value="FLAGELLAR MOTOR SWITCH PROTEIN FLIM"/>
    <property type="match status" value="1"/>
</dbReference>
<evidence type="ECO:0000313" key="3">
    <source>
        <dbReference type="Proteomes" id="UP000809529"/>
    </source>
</evidence>
<accession>A0ABS1ZN58</accession>
<dbReference type="EMBL" id="JAAEBW010000014">
    <property type="protein sequence ID" value="MBM1197406.1"/>
    <property type="molecule type" value="Genomic_DNA"/>
</dbReference>
<dbReference type="Gene3D" id="2.30.330.10">
    <property type="entry name" value="SpoA-like"/>
    <property type="match status" value="1"/>
</dbReference>
<dbReference type="InterPro" id="IPR036429">
    <property type="entry name" value="SpoA-like_sf"/>
</dbReference>
<dbReference type="Proteomes" id="UP000809529">
    <property type="component" value="Unassembled WGS sequence"/>
</dbReference>
<protein>
    <submittedName>
        <fullName evidence="2">YscQ/HrcQ family type III secretion apparatus protein</fullName>
    </submittedName>
</protein>
<name>A0ABS1ZN58_9PSED</name>
<dbReference type="InterPro" id="IPR001543">
    <property type="entry name" value="FliN-like_C"/>
</dbReference>
<reference evidence="2 3" key="1">
    <citation type="submission" date="2020-01" db="EMBL/GenBank/DDBJ databases">
        <title>Comparative genomics of meat spoilage bacteria.</title>
        <authorList>
            <person name="Hilgarth M."/>
            <person name="Vogel R.F."/>
        </authorList>
    </citation>
    <scope>NUCLEOTIDE SEQUENCE [LARGE SCALE GENOMIC DNA]</scope>
    <source>
        <strain evidence="2 3">TMW2.2077</strain>
    </source>
</reference>
<dbReference type="PANTHER" id="PTHR30034:SF6">
    <property type="entry name" value="YOP PROTEINS TRANSLOCATION PROTEIN Q"/>
    <property type="match status" value="1"/>
</dbReference>
<keyword evidence="3" id="KW-1185">Reference proteome</keyword>
<feature type="domain" description="Flagellar motor switch protein FliN-like C-terminal" evidence="1">
    <location>
        <begin position="294"/>
        <end position="364"/>
    </location>
</feature>
<gene>
    <name evidence="2" type="ORF">GYN02_19775</name>
</gene>